<protein>
    <submittedName>
        <fullName evidence="1">Uncharacterized protein</fullName>
    </submittedName>
</protein>
<sequence>MFDWEVTERHAAFSSCFFLVDKASGVNLRLAFDARVANLSFAALPFTRLPTLSAWSALEVSRDDFVAQGDIQCAFYHTMFPPHLIALFAARGRGFLRFWYSTFAADVIDAGIGANSPLVDGAEVPPLREDTDVVAAGCVDSFATVFLDPGVAAASCQAVRAVLAARGHAAGEFAPAAQRVAFTGLGVLGDLGVIRCKGERLCWLRQALLGLPRRGFASPPALPAGLGRCAWGAGSRAGPRCRSVHAVCRFMGSRKKRAARWWVSVVADLRAAAALAPLWQSNVKAEWAATASCSDSSPYGIGVYGKARGRETAVSAGRLPEGRPLVISITIALHDDLRGSAAWSASTAIPAAGRSTAADSDFDEVPEAIAAVDGWTTIHPSRRSRLGYDVVRSEAE</sequence>
<proteinExistence type="predicted"/>
<evidence type="ECO:0000313" key="1">
    <source>
        <dbReference type="EMBL" id="CAK0841961.1"/>
    </source>
</evidence>
<name>A0ABN9TAK0_9DINO</name>
<feature type="non-terminal residue" evidence="1">
    <location>
        <position position="396"/>
    </location>
</feature>
<comment type="caution">
    <text evidence="1">The sequence shown here is derived from an EMBL/GenBank/DDBJ whole genome shotgun (WGS) entry which is preliminary data.</text>
</comment>
<evidence type="ECO:0000313" key="2">
    <source>
        <dbReference type="Proteomes" id="UP001189429"/>
    </source>
</evidence>
<accession>A0ABN9TAK0</accession>
<gene>
    <name evidence="1" type="ORF">PCOR1329_LOCUS37019</name>
</gene>
<reference evidence="1" key="1">
    <citation type="submission" date="2023-10" db="EMBL/GenBank/DDBJ databases">
        <authorList>
            <person name="Chen Y."/>
            <person name="Shah S."/>
            <person name="Dougan E. K."/>
            <person name="Thang M."/>
            <person name="Chan C."/>
        </authorList>
    </citation>
    <scope>NUCLEOTIDE SEQUENCE [LARGE SCALE GENOMIC DNA]</scope>
</reference>
<dbReference type="EMBL" id="CAUYUJ010014495">
    <property type="protein sequence ID" value="CAK0841961.1"/>
    <property type="molecule type" value="Genomic_DNA"/>
</dbReference>
<organism evidence="1 2">
    <name type="scientific">Prorocentrum cordatum</name>
    <dbReference type="NCBI Taxonomy" id="2364126"/>
    <lineage>
        <taxon>Eukaryota</taxon>
        <taxon>Sar</taxon>
        <taxon>Alveolata</taxon>
        <taxon>Dinophyceae</taxon>
        <taxon>Prorocentrales</taxon>
        <taxon>Prorocentraceae</taxon>
        <taxon>Prorocentrum</taxon>
    </lineage>
</organism>
<keyword evidence="2" id="KW-1185">Reference proteome</keyword>
<dbReference type="Proteomes" id="UP001189429">
    <property type="component" value="Unassembled WGS sequence"/>
</dbReference>